<sequence>MAVTDAHPPAPRPAPEAPPGGARAGEHASLGELLNNLTDDVQLLFRQEIELAKAEMREEAVKAGKAAGLLGAAGFAGYMTAVLLSFTLVFALAHLIGLAWAALVITLLWAVAGGVLFALGRSRARQVDPKPERTVQTLKEDARWARHPTR</sequence>
<protein>
    <submittedName>
        <fullName evidence="3">Putative superfamily III holin-X</fullName>
    </submittedName>
</protein>
<keyword evidence="2" id="KW-0812">Transmembrane</keyword>
<evidence type="ECO:0000313" key="4">
    <source>
        <dbReference type="Proteomes" id="UP000237846"/>
    </source>
</evidence>
<gene>
    <name evidence="3" type="ORF">CLV72_11017</name>
</gene>
<feature type="transmembrane region" description="Helical" evidence="2">
    <location>
        <begin position="98"/>
        <end position="120"/>
    </location>
</feature>
<dbReference type="EMBL" id="PVZC01000010">
    <property type="protein sequence ID" value="PRX92257.1"/>
    <property type="molecule type" value="Genomic_DNA"/>
</dbReference>
<evidence type="ECO:0000313" key="3">
    <source>
        <dbReference type="EMBL" id="PRX92257.1"/>
    </source>
</evidence>
<dbReference type="InterPro" id="IPR009937">
    <property type="entry name" value="Phage_holin_3_6"/>
</dbReference>
<reference evidence="3 4" key="1">
    <citation type="submission" date="2018-03" db="EMBL/GenBank/DDBJ databases">
        <title>Genomic Encyclopedia of Archaeal and Bacterial Type Strains, Phase II (KMG-II): from individual species to whole genera.</title>
        <authorList>
            <person name="Goeker M."/>
        </authorList>
    </citation>
    <scope>NUCLEOTIDE SEQUENCE [LARGE SCALE GENOMIC DNA]</scope>
    <source>
        <strain evidence="3 4">DSM 45601</strain>
    </source>
</reference>
<dbReference type="RefSeq" id="WP_106252334.1">
    <property type="nucleotide sequence ID" value="NZ_PVZC01000010.1"/>
</dbReference>
<feature type="region of interest" description="Disordered" evidence="1">
    <location>
        <begin position="1"/>
        <end position="25"/>
    </location>
</feature>
<comment type="caution">
    <text evidence="3">The sequence shown here is derived from an EMBL/GenBank/DDBJ whole genome shotgun (WGS) entry which is preliminary data.</text>
</comment>
<feature type="transmembrane region" description="Helical" evidence="2">
    <location>
        <begin position="66"/>
        <end position="92"/>
    </location>
</feature>
<keyword evidence="2" id="KW-0472">Membrane</keyword>
<evidence type="ECO:0000256" key="2">
    <source>
        <dbReference type="SAM" id="Phobius"/>
    </source>
</evidence>
<keyword evidence="2" id="KW-1133">Transmembrane helix</keyword>
<dbReference type="OrthoDB" id="3216929at2"/>
<name>A0A2T0PTN2_9ACTN</name>
<feature type="compositionally biased region" description="Pro residues" evidence="1">
    <location>
        <begin position="8"/>
        <end position="18"/>
    </location>
</feature>
<accession>A0A2T0PTN2</accession>
<dbReference type="Pfam" id="PF07332">
    <property type="entry name" value="Phage_holin_3_6"/>
    <property type="match status" value="1"/>
</dbReference>
<dbReference type="AlphaFoldDB" id="A0A2T0PTN2"/>
<dbReference type="Proteomes" id="UP000237846">
    <property type="component" value="Unassembled WGS sequence"/>
</dbReference>
<organism evidence="3 4">
    <name type="scientific">Allonocardiopsis opalescens</name>
    <dbReference type="NCBI Taxonomy" id="1144618"/>
    <lineage>
        <taxon>Bacteria</taxon>
        <taxon>Bacillati</taxon>
        <taxon>Actinomycetota</taxon>
        <taxon>Actinomycetes</taxon>
        <taxon>Streptosporangiales</taxon>
        <taxon>Allonocardiopsis</taxon>
    </lineage>
</organism>
<keyword evidence="4" id="KW-1185">Reference proteome</keyword>
<proteinExistence type="predicted"/>
<evidence type="ECO:0000256" key="1">
    <source>
        <dbReference type="SAM" id="MobiDB-lite"/>
    </source>
</evidence>